<keyword evidence="5" id="KW-0677">Repeat</keyword>
<keyword evidence="2" id="KW-1003">Cell membrane</keyword>
<evidence type="ECO:0000256" key="5">
    <source>
        <dbReference type="ARBA" id="ARBA00022737"/>
    </source>
</evidence>
<dbReference type="InterPro" id="IPR013151">
    <property type="entry name" value="Immunoglobulin_dom"/>
</dbReference>
<evidence type="ECO:0000313" key="14">
    <source>
        <dbReference type="Proteomes" id="UP000515203"/>
    </source>
</evidence>
<dbReference type="InterPro" id="IPR003599">
    <property type="entry name" value="Ig_sub"/>
</dbReference>
<protein>
    <submittedName>
        <fullName evidence="15">Leukocyte immunoglobulin-like receptor subfamily A member 6</fullName>
    </submittedName>
</protein>
<dbReference type="Pfam" id="PF00047">
    <property type="entry name" value="ig"/>
    <property type="match status" value="1"/>
</dbReference>
<keyword evidence="10" id="KW-0393">Immunoglobulin domain</keyword>
<dbReference type="GeneID" id="101570944"/>
<evidence type="ECO:0000256" key="9">
    <source>
        <dbReference type="ARBA" id="ARBA00023180"/>
    </source>
</evidence>
<evidence type="ECO:0000256" key="8">
    <source>
        <dbReference type="ARBA" id="ARBA00023157"/>
    </source>
</evidence>
<evidence type="ECO:0000256" key="2">
    <source>
        <dbReference type="ARBA" id="ARBA00022475"/>
    </source>
</evidence>
<proteinExistence type="predicted"/>
<name>A0A6P6DUF0_OCTDE</name>
<feature type="transmembrane region" description="Helical" evidence="11">
    <location>
        <begin position="447"/>
        <end position="469"/>
    </location>
</feature>
<evidence type="ECO:0000256" key="4">
    <source>
        <dbReference type="ARBA" id="ARBA00022729"/>
    </source>
</evidence>
<dbReference type="PANTHER" id="PTHR11738">
    <property type="entry name" value="MHC CLASS I NK CELL RECEPTOR"/>
    <property type="match status" value="1"/>
</dbReference>
<dbReference type="InterPro" id="IPR050412">
    <property type="entry name" value="Ig-like_Receptors_ImmuneReg"/>
</dbReference>
<keyword evidence="3 11" id="KW-0812">Transmembrane</keyword>
<dbReference type="InParanoid" id="A0A6P6DUF0"/>
<keyword evidence="6 11" id="KW-1133">Transmembrane helix</keyword>
<dbReference type="Gene3D" id="2.60.40.10">
    <property type="entry name" value="Immunoglobulins"/>
    <property type="match status" value="4"/>
</dbReference>
<keyword evidence="4 12" id="KW-0732">Signal</keyword>
<evidence type="ECO:0000256" key="10">
    <source>
        <dbReference type="ARBA" id="ARBA00023319"/>
    </source>
</evidence>
<evidence type="ECO:0000256" key="3">
    <source>
        <dbReference type="ARBA" id="ARBA00022692"/>
    </source>
</evidence>
<evidence type="ECO:0000256" key="7">
    <source>
        <dbReference type="ARBA" id="ARBA00023136"/>
    </source>
</evidence>
<dbReference type="InterPro" id="IPR036179">
    <property type="entry name" value="Ig-like_dom_sf"/>
</dbReference>
<feature type="domain" description="Ig-like" evidence="13">
    <location>
        <begin position="325"/>
        <end position="419"/>
    </location>
</feature>
<dbReference type="RefSeq" id="XP_023563719.1">
    <property type="nucleotide sequence ID" value="XM_023707951.1"/>
</dbReference>
<accession>A0A6P6DUF0</accession>
<evidence type="ECO:0000256" key="12">
    <source>
        <dbReference type="SAM" id="SignalP"/>
    </source>
</evidence>
<keyword evidence="14" id="KW-1185">Reference proteome</keyword>
<gene>
    <name evidence="15" type="primary">LOC101570944</name>
</gene>
<dbReference type="InterPro" id="IPR007110">
    <property type="entry name" value="Ig-like_dom"/>
</dbReference>
<dbReference type="Proteomes" id="UP000515203">
    <property type="component" value="Unplaced"/>
</dbReference>
<dbReference type="OrthoDB" id="9427497at2759"/>
<evidence type="ECO:0000313" key="15">
    <source>
        <dbReference type="RefSeq" id="XP_023563719.1"/>
    </source>
</evidence>
<dbReference type="FunFam" id="2.60.40.10:FF:000049">
    <property type="entry name" value="Leukocyte immunoglobulin-like receptor subfamily B member 1"/>
    <property type="match status" value="4"/>
</dbReference>
<feature type="chain" id="PRO_5028183877" evidence="12">
    <location>
        <begin position="24"/>
        <end position="554"/>
    </location>
</feature>
<dbReference type="AlphaFoldDB" id="A0A6P6DUF0"/>
<dbReference type="SMART" id="SM00409">
    <property type="entry name" value="IG"/>
    <property type="match status" value="4"/>
</dbReference>
<dbReference type="GO" id="GO:0005886">
    <property type="term" value="C:plasma membrane"/>
    <property type="evidence" value="ECO:0007669"/>
    <property type="project" value="UniProtKB-SubCell"/>
</dbReference>
<evidence type="ECO:0000256" key="6">
    <source>
        <dbReference type="ARBA" id="ARBA00022989"/>
    </source>
</evidence>
<dbReference type="PROSITE" id="PS50835">
    <property type="entry name" value="IG_LIKE"/>
    <property type="match status" value="2"/>
</dbReference>
<dbReference type="SUPFAM" id="SSF48726">
    <property type="entry name" value="Immunoglobulin"/>
    <property type="match status" value="4"/>
</dbReference>
<evidence type="ECO:0000256" key="11">
    <source>
        <dbReference type="SAM" id="Phobius"/>
    </source>
</evidence>
<feature type="signal peptide" evidence="12">
    <location>
        <begin position="1"/>
        <end position="23"/>
    </location>
</feature>
<keyword evidence="8" id="KW-1015">Disulfide bond</keyword>
<dbReference type="Pfam" id="PF13895">
    <property type="entry name" value="Ig_2"/>
    <property type="match status" value="1"/>
</dbReference>
<feature type="domain" description="Ig-like" evidence="13">
    <location>
        <begin position="124"/>
        <end position="196"/>
    </location>
</feature>
<keyword evidence="9" id="KW-0325">Glycoprotein</keyword>
<comment type="subcellular location">
    <subcellularLocation>
        <location evidence="1">Cell membrane</location>
        <topology evidence="1">Single-pass membrane protein</topology>
    </subcellularLocation>
</comment>
<reference evidence="15" key="1">
    <citation type="submission" date="2025-08" db="UniProtKB">
        <authorList>
            <consortium name="RefSeq"/>
        </authorList>
    </citation>
    <scope>IDENTIFICATION</scope>
</reference>
<evidence type="ECO:0000259" key="13">
    <source>
        <dbReference type="PROSITE" id="PS50835"/>
    </source>
</evidence>
<organism evidence="14 15">
    <name type="scientific">Octodon degus</name>
    <name type="common">Degu</name>
    <name type="synonym">Sciurus degus</name>
    <dbReference type="NCBI Taxonomy" id="10160"/>
    <lineage>
        <taxon>Eukaryota</taxon>
        <taxon>Metazoa</taxon>
        <taxon>Chordata</taxon>
        <taxon>Craniata</taxon>
        <taxon>Vertebrata</taxon>
        <taxon>Euteleostomi</taxon>
        <taxon>Mammalia</taxon>
        <taxon>Eutheria</taxon>
        <taxon>Euarchontoglires</taxon>
        <taxon>Glires</taxon>
        <taxon>Rodentia</taxon>
        <taxon>Hystricomorpha</taxon>
        <taxon>Octodontidae</taxon>
        <taxon>Octodon</taxon>
    </lineage>
</organism>
<sequence length="554" mass="60626">MTAALRALLCIGLSLSPRTTVRGGTTQNLRIWAEPGSVVQWGAPVTLWCKGMLGALEYGLYKEGSQVPWERRTSLELRDMAMFSIPSVTEQHAGKHHCYCRTPAGWSVRSDPLELVVTGLYLKPSLSALPSPVVTSGGNVTLQCGSDLGFDSFILTQEGGNKLSWTLKSQQSTSDSFQAFLSVGPVTPMHKWTFRCYGCYRQNPQVWSEPSDALELLFSGLSRKPTLLTQQGHVLAPGHNLTLQCRSDLHYERFVLSKEGAGDLPQCPALQLQAGLSQANFTLGPGSHSCRGRYRCYGGHSLSSEWSASSDPVDILIPGQLPATPYLYAEPSHMVSSGEDVTLLCRSQSPMDTFLLSKEGAADPPLRLRSESQAQWSQAVFSMGAASSALTGTYRCYGSWNSSPYLLSQPSEPLELTVSGGPEDHLLLPESGTRDGSMPGLQWNNKVVTWVSISSSLLLLLLLLFFLYWHQGRIRKRDVTMKNTEAEDRVELDTQAAAQKGDQDVTYVQLCSRTLRQGPAAPLSFKDRALLVEPSVYATLASTCPEDVSKNKRP</sequence>
<evidence type="ECO:0000256" key="1">
    <source>
        <dbReference type="ARBA" id="ARBA00004162"/>
    </source>
</evidence>
<dbReference type="GO" id="GO:0019221">
    <property type="term" value="P:cytokine-mediated signaling pathway"/>
    <property type="evidence" value="ECO:0007669"/>
    <property type="project" value="TreeGrafter"/>
</dbReference>
<dbReference type="InterPro" id="IPR013783">
    <property type="entry name" value="Ig-like_fold"/>
</dbReference>
<dbReference type="GO" id="GO:0002764">
    <property type="term" value="P:immune response-regulating signaling pathway"/>
    <property type="evidence" value="ECO:0007669"/>
    <property type="project" value="TreeGrafter"/>
</dbReference>
<dbReference type="PANTHER" id="PTHR11738:SF179">
    <property type="entry name" value="LEUKOCYTE IMMUNOGLOBULIN-LIKE RECEPTOR SUBFAMILY A MEMBER 5"/>
    <property type="match status" value="1"/>
</dbReference>
<keyword evidence="7 11" id="KW-0472">Membrane</keyword>
<dbReference type="GO" id="GO:0032396">
    <property type="term" value="F:inhibitory MHC class I receptor activity"/>
    <property type="evidence" value="ECO:0007669"/>
    <property type="project" value="TreeGrafter"/>
</dbReference>